<feature type="domain" description="H repeat-associated protein N-terminal" evidence="3">
    <location>
        <begin position="22"/>
        <end position="105"/>
    </location>
</feature>
<evidence type="ECO:0000259" key="3">
    <source>
        <dbReference type="Pfam" id="PF13808"/>
    </source>
</evidence>
<dbReference type="GO" id="GO:0004803">
    <property type="term" value="F:transposase activity"/>
    <property type="evidence" value="ECO:0007669"/>
    <property type="project" value="InterPro"/>
</dbReference>
<dbReference type="Pfam" id="PF01609">
    <property type="entry name" value="DDE_Tnp_1"/>
    <property type="match status" value="1"/>
</dbReference>
<dbReference type="PANTHER" id="PTHR30298:SF0">
    <property type="entry name" value="PROTEIN YBFL-RELATED"/>
    <property type="match status" value="1"/>
</dbReference>
<protein>
    <submittedName>
        <fullName evidence="4">Transposase of ISPmar4</fullName>
    </submittedName>
</protein>
<reference evidence="4" key="1">
    <citation type="journal article" date="2009" name="FEMS Microbiol. Lett.">
        <title>Identification of a mosaic transposable element of Paracoccus marcusii composed of insertion sequence ISPmar4 (ISAs1 family) and an IS1247a-driven transposable module (TMo).</title>
        <authorList>
            <person name="Szuplewska M."/>
            <person name="Bartosik D."/>
        </authorList>
    </citation>
    <scope>NUCLEOTIDE SEQUENCE</scope>
    <source>
        <strain evidence="4">OS22</strain>
    </source>
</reference>
<name>B7U164_9RHOB</name>
<evidence type="ECO:0000259" key="2">
    <source>
        <dbReference type="Pfam" id="PF01609"/>
    </source>
</evidence>
<dbReference type="NCBIfam" id="NF033564">
    <property type="entry name" value="transpos_ISAs1"/>
    <property type="match status" value="1"/>
</dbReference>
<sequence>MMDSEGGLVLLEPITVMHLFLSAFEDVPDPRAENTRHDLGELLVIAFVSVLCGATSCAEMAAFGRAKESVFRGFLKLKHAVPSHDTFSAVFRMIDPKALDAAFGRVLADVAALLRDGDVIAVDGKALRGARDAGESGRTRMMVSAYAARLRLTLASVPADRGTELEAAIEALGLIALKGKVVTADALHCNRRTVAAINAGGGDWCLALKANQDSLLSDARASFGAEPDAHPSALSEDIGHGRTETRKATVVSSKALAEHHEFPGLKAFGRVEATRKTAEGTTSETRYFALSWVPTPEVLLATVRAHWAIENSLHWQLDVSFREDAARNRKDNSPGNIAILRRRALDVMRRDTSKGSLSIKLKRAGWDDDFLRNVLTHISQVRR</sequence>
<feature type="region of interest" description="Disordered" evidence="1">
    <location>
        <begin position="223"/>
        <end position="243"/>
    </location>
</feature>
<dbReference type="GO" id="GO:0003677">
    <property type="term" value="F:DNA binding"/>
    <property type="evidence" value="ECO:0007669"/>
    <property type="project" value="InterPro"/>
</dbReference>
<dbReference type="PANTHER" id="PTHR30298">
    <property type="entry name" value="H REPEAT-ASSOCIATED PREDICTED TRANSPOSASE"/>
    <property type="match status" value="1"/>
</dbReference>
<accession>B7U164</accession>
<dbReference type="InterPro" id="IPR032806">
    <property type="entry name" value="YbfD_N"/>
</dbReference>
<dbReference type="GO" id="GO:0006313">
    <property type="term" value="P:DNA transposition"/>
    <property type="evidence" value="ECO:0007669"/>
    <property type="project" value="InterPro"/>
</dbReference>
<dbReference type="AlphaFoldDB" id="B7U164"/>
<dbReference type="EMBL" id="FJ422380">
    <property type="protein sequence ID" value="ACJ49206.1"/>
    <property type="molecule type" value="Genomic_DNA"/>
</dbReference>
<evidence type="ECO:0000313" key="4">
    <source>
        <dbReference type="EMBL" id="ACJ49206.1"/>
    </source>
</evidence>
<dbReference type="InterPro" id="IPR002559">
    <property type="entry name" value="Transposase_11"/>
</dbReference>
<dbReference type="InterPro" id="IPR047647">
    <property type="entry name" value="ISAs1_transpos"/>
</dbReference>
<organism evidence="4">
    <name type="scientific">Paracoccus marcusii</name>
    <dbReference type="NCBI Taxonomy" id="59779"/>
    <lineage>
        <taxon>Bacteria</taxon>
        <taxon>Pseudomonadati</taxon>
        <taxon>Pseudomonadota</taxon>
        <taxon>Alphaproteobacteria</taxon>
        <taxon>Rhodobacterales</taxon>
        <taxon>Paracoccaceae</taxon>
        <taxon>Paracoccus</taxon>
    </lineage>
</organism>
<dbReference type="Pfam" id="PF13808">
    <property type="entry name" value="DDE_Tnp_1_assoc"/>
    <property type="match status" value="1"/>
</dbReference>
<evidence type="ECO:0000256" key="1">
    <source>
        <dbReference type="SAM" id="MobiDB-lite"/>
    </source>
</evidence>
<proteinExistence type="predicted"/>
<dbReference type="InterPro" id="IPR051698">
    <property type="entry name" value="Transposase_11-like"/>
</dbReference>
<feature type="domain" description="Transposase IS4-like" evidence="2">
    <location>
        <begin position="116"/>
        <end position="332"/>
    </location>
</feature>